<protein>
    <submittedName>
        <fullName evidence="1">Uncharacterized protein</fullName>
    </submittedName>
</protein>
<dbReference type="Proteomes" id="UP000265520">
    <property type="component" value="Unassembled WGS sequence"/>
</dbReference>
<dbReference type="AlphaFoldDB" id="A0A392U6N2"/>
<proteinExistence type="predicted"/>
<keyword evidence="2" id="KW-1185">Reference proteome</keyword>
<comment type="caution">
    <text evidence="1">The sequence shown here is derived from an EMBL/GenBank/DDBJ whole genome shotgun (WGS) entry which is preliminary data.</text>
</comment>
<evidence type="ECO:0000313" key="2">
    <source>
        <dbReference type="Proteomes" id="UP000265520"/>
    </source>
</evidence>
<reference evidence="1 2" key="1">
    <citation type="journal article" date="2018" name="Front. Plant Sci.">
        <title>Red Clover (Trifolium pratense) and Zigzag Clover (T. medium) - A Picture of Genomic Similarities and Differences.</title>
        <authorList>
            <person name="Dluhosova J."/>
            <person name="Istvanek J."/>
            <person name="Nedelnik J."/>
            <person name="Repkova J."/>
        </authorList>
    </citation>
    <scope>NUCLEOTIDE SEQUENCE [LARGE SCALE GENOMIC DNA]</scope>
    <source>
        <strain evidence="2">cv. 10/8</strain>
        <tissue evidence="1">Leaf</tissue>
    </source>
</reference>
<organism evidence="1 2">
    <name type="scientific">Trifolium medium</name>
    <dbReference type="NCBI Taxonomy" id="97028"/>
    <lineage>
        <taxon>Eukaryota</taxon>
        <taxon>Viridiplantae</taxon>
        <taxon>Streptophyta</taxon>
        <taxon>Embryophyta</taxon>
        <taxon>Tracheophyta</taxon>
        <taxon>Spermatophyta</taxon>
        <taxon>Magnoliopsida</taxon>
        <taxon>eudicotyledons</taxon>
        <taxon>Gunneridae</taxon>
        <taxon>Pentapetalae</taxon>
        <taxon>rosids</taxon>
        <taxon>fabids</taxon>
        <taxon>Fabales</taxon>
        <taxon>Fabaceae</taxon>
        <taxon>Papilionoideae</taxon>
        <taxon>50 kb inversion clade</taxon>
        <taxon>NPAAA clade</taxon>
        <taxon>Hologalegina</taxon>
        <taxon>IRL clade</taxon>
        <taxon>Trifolieae</taxon>
        <taxon>Trifolium</taxon>
    </lineage>
</organism>
<feature type="non-terminal residue" evidence="1">
    <location>
        <position position="23"/>
    </location>
</feature>
<sequence>MMSLGHDAFGCIFTKGHDLKLVV</sequence>
<evidence type="ECO:0000313" key="1">
    <source>
        <dbReference type="EMBL" id="MCI67405.1"/>
    </source>
</evidence>
<name>A0A392U6N2_9FABA</name>
<dbReference type="EMBL" id="LXQA010716235">
    <property type="protein sequence ID" value="MCI67405.1"/>
    <property type="molecule type" value="Genomic_DNA"/>
</dbReference>
<accession>A0A392U6N2</accession>